<feature type="compositionally biased region" description="Low complexity" evidence="2">
    <location>
        <begin position="228"/>
        <end position="240"/>
    </location>
</feature>
<dbReference type="AlphaFoldDB" id="I1Q437"/>
<dbReference type="Gramene" id="ORGLA06G0190000.1">
    <property type="protein sequence ID" value="ORGLA06G0190000.1"/>
    <property type="gene ID" value="ORGLA06G0190000"/>
</dbReference>
<feature type="compositionally biased region" description="Low complexity" evidence="2">
    <location>
        <begin position="125"/>
        <end position="137"/>
    </location>
</feature>
<name>I1Q437_ORYGL</name>
<dbReference type="OMA" id="PWKASAP"/>
<dbReference type="EnsemblPlants" id="ORGLA06G0190000.1">
    <property type="protein sequence ID" value="ORGLA06G0190000.1"/>
    <property type="gene ID" value="ORGLA06G0190000"/>
</dbReference>
<protein>
    <submittedName>
        <fullName evidence="3">Uncharacterized protein</fullName>
    </submittedName>
</protein>
<evidence type="ECO:0000313" key="4">
    <source>
        <dbReference type="Proteomes" id="UP000007306"/>
    </source>
</evidence>
<dbReference type="PANTHER" id="PTHR35099:SF2">
    <property type="entry name" value="OS02G0182700 PROTEIN"/>
    <property type="match status" value="1"/>
</dbReference>
<dbReference type="PANTHER" id="PTHR35099">
    <property type="entry name" value="OS02G0182700 PROTEIN"/>
    <property type="match status" value="1"/>
</dbReference>
<organism evidence="3 4">
    <name type="scientific">Oryza glaberrima</name>
    <name type="common">African rice</name>
    <dbReference type="NCBI Taxonomy" id="4538"/>
    <lineage>
        <taxon>Eukaryota</taxon>
        <taxon>Viridiplantae</taxon>
        <taxon>Streptophyta</taxon>
        <taxon>Embryophyta</taxon>
        <taxon>Tracheophyta</taxon>
        <taxon>Spermatophyta</taxon>
        <taxon>Magnoliopsida</taxon>
        <taxon>Liliopsida</taxon>
        <taxon>Poales</taxon>
        <taxon>Poaceae</taxon>
        <taxon>BOP clade</taxon>
        <taxon>Oryzoideae</taxon>
        <taxon>Oryzeae</taxon>
        <taxon>Oryzinae</taxon>
        <taxon>Oryza</taxon>
    </lineage>
</organism>
<dbReference type="HOGENOM" id="CLU_060841_0_0_1"/>
<keyword evidence="4" id="KW-1185">Reference proteome</keyword>
<feature type="coiled-coil region" evidence="1">
    <location>
        <begin position="264"/>
        <end position="291"/>
    </location>
</feature>
<evidence type="ECO:0000313" key="3">
    <source>
        <dbReference type="EnsemblPlants" id="ORGLA06G0190000.1"/>
    </source>
</evidence>
<feature type="region of interest" description="Disordered" evidence="2">
    <location>
        <begin position="34"/>
        <end position="140"/>
    </location>
</feature>
<evidence type="ECO:0000256" key="2">
    <source>
        <dbReference type="SAM" id="MobiDB-lite"/>
    </source>
</evidence>
<evidence type="ECO:0000256" key="1">
    <source>
        <dbReference type="SAM" id="Coils"/>
    </source>
</evidence>
<reference evidence="3 4" key="2">
    <citation type="submission" date="2018-04" db="EMBL/GenBank/DDBJ databases">
        <title>OglaRS2 (Oryza glaberrima Reference Sequence Version 2).</title>
        <authorList>
            <person name="Zhang J."/>
            <person name="Kudrna D."/>
            <person name="Lee S."/>
            <person name="Talag J."/>
            <person name="Rajasekar S."/>
            <person name="Wing R.A."/>
        </authorList>
    </citation>
    <scope>NUCLEOTIDE SEQUENCE [LARGE SCALE GENOMIC DNA]</scope>
    <source>
        <strain evidence="3 4">cv. IRGC 96717</strain>
    </source>
</reference>
<reference evidence="3" key="1">
    <citation type="submission" date="2015-06" db="UniProtKB">
        <authorList>
            <consortium name="EnsemblPlants"/>
        </authorList>
    </citation>
    <scope>IDENTIFICATION</scope>
</reference>
<dbReference type="eggNOG" id="ENOG502RZ47">
    <property type="taxonomic scope" value="Eukaryota"/>
</dbReference>
<accession>I1Q437</accession>
<feature type="compositionally biased region" description="Basic residues" evidence="2">
    <location>
        <begin position="59"/>
        <end position="70"/>
    </location>
</feature>
<sequence>MTAADAEACAVAAAADIICSLRGADLAGWTPPWGTAAAKGKEVVVEEEEEELAWPTVARGKRSRSSRRRSPSGSGSAATKGRWARGSPASPLDYSGGSGSGSAASTSGGEDGAFCSPPPPPPPVVTATAATTPTAAPTPSPAKRVCLVRLTPTLRRGAAAAIHKGRWVPVRLPLPSLQPRAAACRFCPICPFASSLTSGGNPVISPALILDLTSSIAFVAVGSGPCRTAPADPTDPASPARRTATTEEDESRQVQRLPEIQQLVRSLTVENDGLREEMVALQRACTALSKENCKLEVSGICCYLTKSSLSLLCTCGVQSLPGWGAECAIIIKPK</sequence>
<dbReference type="STRING" id="4538.I1Q437"/>
<proteinExistence type="predicted"/>
<dbReference type="Proteomes" id="UP000007306">
    <property type="component" value="Chromosome 6"/>
</dbReference>
<feature type="region of interest" description="Disordered" evidence="2">
    <location>
        <begin position="227"/>
        <end position="252"/>
    </location>
</feature>
<keyword evidence="1" id="KW-0175">Coiled coil</keyword>